<dbReference type="SMART" id="SM00320">
    <property type="entry name" value="WD40"/>
    <property type="match status" value="9"/>
</dbReference>
<comment type="caution">
    <text evidence="4">The sequence shown here is derived from an EMBL/GenBank/DDBJ whole genome shotgun (WGS) entry which is preliminary data.</text>
</comment>
<feature type="repeat" description="WD" evidence="3">
    <location>
        <begin position="443"/>
        <end position="476"/>
    </location>
</feature>
<evidence type="ECO:0000256" key="3">
    <source>
        <dbReference type="PROSITE-ProRule" id="PRU00221"/>
    </source>
</evidence>
<organism evidence="4 5">
    <name type="scientific">Rhizoctonia solani</name>
    <dbReference type="NCBI Taxonomy" id="456999"/>
    <lineage>
        <taxon>Eukaryota</taxon>
        <taxon>Fungi</taxon>
        <taxon>Dikarya</taxon>
        <taxon>Basidiomycota</taxon>
        <taxon>Agaricomycotina</taxon>
        <taxon>Agaricomycetes</taxon>
        <taxon>Cantharellales</taxon>
        <taxon>Ceratobasidiaceae</taxon>
        <taxon>Rhizoctonia</taxon>
    </lineage>
</organism>
<dbReference type="InterPro" id="IPR011047">
    <property type="entry name" value="Quinoprotein_ADH-like_sf"/>
</dbReference>
<feature type="repeat" description="WD" evidence="3">
    <location>
        <begin position="400"/>
        <end position="441"/>
    </location>
</feature>
<dbReference type="PROSITE" id="PS50082">
    <property type="entry name" value="WD_REPEATS_2"/>
    <property type="match status" value="3"/>
</dbReference>
<gene>
    <name evidence="4" type="ORF">RDB_LOCUS163980</name>
</gene>
<dbReference type="PRINTS" id="PR00320">
    <property type="entry name" value="GPROTEINBRPT"/>
</dbReference>
<dbReference type="PANTHER" id="PTHR44019:SF8">
    <property type="entry name" value="POC1 CENTRIOLAR PROTEIN HOMOLOG"/>
    <property type="match status" value="1"/>
</dbReference>
<dbReference type="InterPro" id="IPR015943">
    <property type="entry name" value="WD40/YVTN_repeat-like_dom_sf"/>
</dbReference>
<dbReference type="InterPro" id="IPR050505">
    <property type="entry name" value="WDR55/POC1"/>
</dbReference>
<evidence type="ECO:0000313" key="4">
    <source>
        <dbReference type="EMBL" id="CAE6464184.1"/>
    </source>
</evidence>
<feature type="repeat" description="WD" evidence="3">
    <location>
        <begin position="153"/>
        <end position="187"/>
    </location>
</feature>
<dbReference type="InterPro" id="IPR036322">
    <property type="entry name" value="WD40_repeat_dom_sf"/>
</dbReference>
<dbReference type="PROSITE" id="PS00678">
    <property type="entry name" value="WD_REPEATS_1"/>
    <property type="match status" value="1"/>
</dbReference>
<dbReference type="PROSITE" id="PS50294">
    <property type="entry name" value="WD_REPEATS_REGION"/>
    <property type="match status" value="3"/>
</dbReference>
<keyword evidence="2" id="KW-0677">Repeat</keyword>
<accession>A0A8H3BS56</accession>
<evidence type="ECO:0000256" key="1">
    <source>
        <dbReference type="ARBA" id="ARBA00022574"/>
    </source>
</evidence>
<reference evidence="4" key="1">
    <citation type="submission" date="2021-01" db="EMBL/GenBank/DDBJ databases">
        <authorList>
            <person name="Kaushik A."/>
        </authorList>
    </citation>
    <scope>NUCLEOTIDE SEQUENCE</scope>
    <source>
        <strain evidence="4">AG1-1C</strain>
    </source>
</reference>
<dbReference type="InterPro" id="IPR001680">
    <property type="entry name" value="WD40_rpt"/>
</dbReference>
<dbReference type="Pfam" id="PF00400">
    <property type="entry name" value="WD40"/>
    <property type="match status" value="6"/>
</dbReference>
<dbReference type="Gene3D" id="2.130.10.10">
    <property type="entry name" value="YVTN repeat-like/Quinoprotein amine dehydrogenase"/>
    <property type="match status" value="4"/>
</dbReference>
<keyword evidence="1 3" id="KW-0853">WD repeat</keyword>
<proteinExistence type="predicted"/>
<dbReference type="InterPro" id="IPR019775">
    <property type="entry name" value="WD40_repeat_CS"/>
</dbReference>
<dbReference type="EMBL" id="CAJMWS010000807">
    <property type="protein sequence ID" value="CAE6464184.1"/>
    <property type="molecule type" value="Genomic_DNA"/>
</dbReference>
<dbReference type="AlphaFoldDB" id="A0A8H3BS56"/>
<sequence>MPSEVMEHRRMAPLATWKAPSRIASTACSPDGSLIAFGCLDGTVGVLDAYTGSKVVAPFQWPNGAGWSITFSSDGSRFASMGIYDGLFRVWSTADGSLVAGPLPIYPNLVRSMAFSPSGNLIAIGSYAGIIYIFNVKDGALVIGPEACSAASVDCIAFSADGAYVACASNDGTVCLWDIRKNTAIPVALPERTLTSTSLAFSPDGTRLFLSADKTLNVRNILDGSLKVLSVPSHPSYISVLPSGRHILVTLKGQSTQVWDIDDETIVAGQFVMRPEWFDSQDPALPPSGTHIIGSFEDAIHLWSLRDGAPHLPQFNHDTLGITSIVFSPSETRIYSTSGRAANIWDISQELYGVTLSLGKQHSVTSLPVSYDGAHIAMFLDDHSVEVLSTKNGNLVAGPFSGHTDSVTSAAFSQDGAYLATGSRDHTVSVWDINRGRLVVGPLVGHDDTVMLLSFSTDGSRLVSYSVEGSIRLWDLYDNIIEAEVSHHSNGDARALRGCSIRDDGWLTNGDSSLLLWMPPDFPSKPSPHTQMCITHQYGSLYLSKQRVVLGGKWHKCWTGE</sequence>
<dbReference type="PANTHER" id="PTHR44019">
    <property type="entry name" value="WD REPEAT-CONTAINING PROTEIN 55"/>
    <property type="match status" value="1"/>
</dbReference>
<evidence type="ECO:0000313" key="5">
    <source>
        <dbReference type="Proteomes" id="UP000663846"/>
    </source>
</evidence>
<dbReference type="SUPFAM" id="SSF50978">
    <property type="entry name" value="WD40 repeat-like"/>
    <property type="match status" value="1"/>
</dbReference>
<evidence type="ECO:0000256" key="2">
    <source>
        <dbReference type="ARBA" id="ARBA00022737"/>
    </source>
</evidence>
<dbReference type="Proteomes" id="UP000663846">
    <property type="component" value="Unassembled WGS sequence"/>
</dbReference>
<protein>
    <submittedName>
        <fullName evidence="4">Uncharacterized protein</fullName>
    </submittedName>
</protein>
<name>A0A8H3BS56_9AGAM</name>
<dbReference type="InterPro" id="IPR020472">
    <property type="entry name" value="WD40_PAC1"/>
</dbReference>
<dbReference type="SUPFAM" id="SSF50998">
    <property type="entry name" value="Quinoprotein alcohol dehydrogenase-like"/>
    <property type="match status" value="1"/>
</dbReference>